<dbReference type="InterPro" id="IPR054156">
    <property type="entry name" value="YxaF_TetR_C"/>
</dbReference>
<feature type="DNA-binding region" description="H-T-H motif" evidence="4">
    <location>
        <begin position="28"/>
        <end position="47"/>
    </location>
</feature>
<dbReference type="SUPFAM" id="SSF48498">
    <property type="entry name" value="Tetracyclin repressor-like, C-terminal domain"/>
    <property type="match status" value="1"/>
</dbReference>
<keyword evidence="2 4" id="KW-0238">DNA-binding</keyword>
<evidence type="ECO:0000259" key="5">
    <source>
        <dbReference type="PROSITE" id="PS50977"/>
    </source>
</evidence>
<dbReference type="Pfam" id="PF21993">
    <property type="entry name" value="TetR_C_13_2"/>
    <property type="match status" value="1"/>
</dbReference>
<keyword evidence="1" id="KW-0805">Transcription regulation</keyword>
<dbReference type="PROSITE" id="PS50977">
    <property type="entry name" value="HTH_TETR_2"/>
    <property type="match status" value="1"/>
</dbReference>
<dbReference type="Pfam" id="PF00440">
    <property type="entry name" value="TetR_N"/>
    <property type="match status" value="1"/>
</dbReference>
<dbReference type="AlphaFoldDB" id="A0A1B2DRD6"/>
<dbReference type="InterPro" id="IPR036271">
    <property type="entry name" value="Tet_transcr_reg_TetR-rel_C_sf"/>
</dbReference>
<dbReference type="SUPFAM" id="SSF46689">
    <property type="entry name" value="Homeodomain-like"/>
    <property type="match status" value="1"/>
</dbReference>
<evidence type="ECO:0000256" key="1">
    <source>
        <dbReference type="ARBA" id="ARBA00023015"/>
    </source>
</evidence>
<evidence type="ECO:0000256" key="4">
    <source>
        <dbReference type="PROSITE-ProRule" id="PRU00335"/>
    </source>
</evidence>
<sequence length="194" mass="21473">MASKPNARQQIIDTAMKLFCVQGYHATGLNQIIKESSCPKGSLYYYFPEGKEELAVECISTIKNSVLEKWRINFEQNSDPVAAIQAHISDIIQDGKQSQFRGFMPFSFWMAAETCLISERLRSACQVVFIEWQQYIAQQLVNNGTNDSSAAEISNVILSLVEGAFILAITHGDEKPLVHISRLVPSIVNGGAAS</sequence>
<accession>A0A1B2DRD6</accession>
<evidence type="ECO:0000256" key="3">
    <source>
        <dbReference type="ARBA" id="ARBA00023163"/>
    </source>
</evidence>
<dbReference type="InterPro" id="IPR001647">
    <property type="entry name" value="HTH_TetR"/>
</dbReference>
<keyword evidence="3" id="KW-0804">Transcription</keyword>
<gene>
    <name evidence="6" type="ORF">BBD42_29995</name>
</gene>
<proteinExistence type="predicted"/>
<dbReference type="InterPro" id="IPR009057">
    <property type="entry name" value="Homeodomain-like_sf"/>
</dbReference>
<dbReference type="GO" id="GO:0003677">
    <property type="term" value="F:DNA binding"/>
    <property type="evidence" value="ECO:0007669"/>
    <property type="project" value="UniProtKB-UniRule"/>
</dbReference>
<dbReference type="PANTHER" id="PTHR47506">
    <property type="entry name" value="TRANSCRIPTIONAL REGULATORY PROTEIN"/>
    <property type="match status" value="1"/>
</dbReference>
<dbReference type="EMBL" id="CP016808">
    <property type="protein sequence ID" value="ANY70260.1"/>
    <property type="molecule type" value="Genomic_DNA"/>
</dbReference>
<dbReference type="Gene3D" id="1.10.357.10">
    <property type="entry name" value="Tetracycline Repressor, domain 2"/>
    <property type="match status" value="1"/>
</dbReference>
<dbReference type="PANTHER" id="PTHR47506:SF3">
    <property type="entry name" value="HTH-TYPE TRANSCRIPTIONAL REGULATOR LMRA"/>
    <property type="match status" value="1"/>
</dbReference>
<evidence type="ECO:0000313" key="6">
    <source>
        <dbReference type="EMBL" id="ANY70260.1"/>
    </source>
</evidence>
<reference evidence="6" key="1">
    <citation type="submission" date="2016-08" db="EMBL/GenBank/DDBJ databases">
        <title>Complete Genome Seqeunce of Paenibacillus sp. BIHB 4019 from tea rhizoplane.</title>
        <authorList>
            <person name="Thakur R."/>
            <person name="Swarnkar M.K."/>
            <person name="Gulati A."/>
        </authorList>
    </citation>
    <scope>NUCLEOTIDE SEQUENCE [LARGE SCALE GENOMIC DNA]</scope>
    <source>
        <strain evidence="6">BIHB4019</strain>
    </source>
</reference>
<name>A0A1B2DRD6_9BACL</name>
<protein>
    <recommendedName>
        <fullName evidence="5">HTH tetR-type domain-containing protein</fullName>
    </recommendedName>
</protein>
<organism evidence="6">
    <name type="scientific">Paenibacillus sp. BIHB 4019</name>
    <dbReference type="NCBI Taxonomy" id="1870819"/>
    <lineage>
        <taxon>Bacteria</taxon>
        <taxon>Bacillati</taxon>
        <taxon>Bacillota</taxon>
        <taxon>Bacilli</taxon>
        <taxon>Bacillales</taxon>
        <taxon>Paenibacillaceae</taxon>
        <taxon>Paenibacillus</taxon>
    </lineage>
</organism>
<dbReference type="RefSeq" id="WP_099521192.1">
    <property type="nucleotide sequence ID" value="NZ_CP016808.1"/>
</dbReference>
<feature type="domain" description="HTH tetR-type" evidence="5">
    <location>
        <begin position="5"/>
        <end position="65"/>
    </location>
</feature>
<evidence type="ECO:0000256" key="2">
    <source>
        <dbReference type="ARBA" id="ARBA00023125"/>
    </source>
</evidence>